<organism evidence="2 3">
    <name type="scientific">Haloferula sargassicola</name>
    <dbReference type="NCBI Taxonomy" id="490096"/>
    <lineage>
        <taxon>Bacteria</taxon>
        <taxon>Pseudomonadati</taxon>
        <taxon>Verrucomicrobiota</taxon>
        <taxon>Verrucomicrobiia</taxon>
        <taxon>Verrucomicrobiales</taxon>
        <taxon>Verrucomicrobiaceae</taxon>
        <taxon>Haloferula</taxon>
    </lineage>
</organism>
<evidence type="ECO:0000313" key="2">
    <source>
        <dbReference type="EMBL" id="GAA5481707.1"/>
    </source>
</evidence>
<evidence type="ECO:0000256" key="1">
    <source>
        <dbReference type="SAM" id="Coils"/>
    </source>
</evidence>
<accession>A0ABP9UJZ1</accession>
<proteinExistence type="predicted"/>
<dbReference type="Proteomes" id="UP001476282">
    <property type="component" value="Unassembled WGS sequence"/>
</dbReference>
<reference evidence="2 3" key="1">
    <citation type="submission" date="2024-02" db="EMBL/GenBank/DDBJ databases">
        <title>Haloferula sargassicola NBRC 104335.</title>
        <authorList>
            <person name="Ichikawa N."/>
            <person name="Katano-Makiyama Y."/>
            <person name="Hidaka K."/>
        </authorList>
    </citation>
    <scope>NUCLEOTIDE SEQUENCE [LARGE SCALE GENOMIC DNA]</scope>
    <source>
        <strain evidence="2 3">NBRC 104335</strain>
    </source>
</reference>
<keyword evidence="3" id="KW-1185">Reference proteome</keyword>
<keyword evidence="1" id="KW-0175">Coiled coil</keyword>
<evidence type="ECO:0000313" key="3">
    <source>
        <dbReference type="Proteomes" id="UP001476282"/>
    </source>
</evidence>
<comment type="caution">
    <text evidence="2">The sequence shown here is derived from an EMBL/GenBank/DDBJ whole genome shotgun (WGS) entry which is preliminary data.</text>
</comment>
<gene>
    <name evidence="2" type="ORF">Hsar01_00918</name>
</gene>
<dbReference type="EMBL" id="BAABRI010000004">
    <property type="protein sequence ID" value="GAA5481707.1"/>
    <property type="molecule type" value="Genomic_DNA"/>
</dbReference>
<dbReference type="RefSeq" id="WP_353565857.1">
    <property type="nucleotide sequence ID" value="NZ_BAABRI010000004.1"/>
</dbReference>
<feature type="coiled-coil region" evidence="1">
    <location>
        <begin position="35"/>
        <end position="62"/>
    </location>
</feature>
<protein>
    <submittedName>
        <fullName evidence="2">Uncharacterized protein</fullName>
    </submittedName>
</protein>
<sequence>MRPPVLLALLIGGAIGAAGILQGLQWKNAAAASAQEDNEARIRDLESELEMLRSENESLRSLAQGGGEVEVPPELEHFAEDTLGLDFRSSPVVHKIAFEELRGRVIASIESRFPPNTLDHRQQAWRRMGLLAPDDLFAPQLAATRSLGARSWFDDQTGEGWVTDQFQPSSIPDQSALLRVLVRILLHQHFPPPPGYPGDEPDRAREALHHGAAMAIENRFLARQALGLGFTGSQNRNNDATDLLASLPAYIRGLATFPSRVGLPRAERLMEKNGLLTALHSPPQTTAAVFGEVDFSPLVPEMPDAPGTLVIEESAGRLGLELWLATLDPEDPQGAVPAAAWRGDRYQLRARSDSLLDLCWDIELATPAAADRIAEAGLAFAGALAESDSDATLGVLTTAPDGRRLRVTRPTATRVRFEHLSPP</sequence>
<name>A0ABP9UJZ1_9BACT</name>